<dbReference type="Gene3D" id="3.30.160.320">
    <property type="match status" value="1"/>
</dbReference>
<keyword evidence="6" id="KW-1185">Reference proteome</keyword>
<reference evidence="5 6" key="2">
    <citation type="submission" date="2019-05" db="EMBL/GenBank/DDBJ databases">
        <title>Another draft genome of Portunus trituberculatus and its Hox gene families provides insights of decapod evolution.</title>
        <authorList>
            <person name="Jeong J.-H."/>
            <person name="Song I."/>
            <person name="Kim S."/>
            <person name="Choi T."/>
            <person name="Kim D."/>
            <person name="Ryu S."/>
            <person name="Kim W."/>
        </authorList>
    </citation>
    <scope>NUCLEOTIDE SEQUENCE [LARGE SCALE GENOMIC DNA]</scope>
    <source>
        <tissue evidence="5">Muscle</tissue>
    </source>
</reference>
<keyword evidence="1" id="KW-0929">Antimicrobial</keyword>
<proteinExistence type="evidence at transcript level"/>
<dbReference type="SMR" id="A0A1L1WKA6"/>
<dbReference type="AlphaFoldDB" id="A0A1L1WKA6"/>
<dbReference type="GO" id="GO:0042742">
    <property type="term" value="P:defense response to bacterium"/>
    <property type="evidence" value="ECO:0007669"/>
    <property type="project" value="UniProtKB-KW"/>
</dbReference>
<feature type="signal peptide" evidence="3">
    <location>
        <begin position="1"/>
        <end position="19"/>
    </location>
</feature>
<accession>A0A1L1WKA6</accession>
<reference evidence="4" key="1">
    <citation type="submission" date="2014-01" db="EMBL/GenBank/DDBJ databases">
        <title>A new isoform of anti-lipopolysaccharide factor from Portunus trituberculatus.</title>
        <authorList>
            <person name="Mu C."/>
            <person name="Song W."/>
            <person name="Wang C."/>
            <person name="Li R."/>
        </authorList>
    </citation>
    <scope>NUCLEOTIDE SEQUENCE</scope>
</reference>
<dbReference type="Proteomes" id="UP000324222">
    <property type="component" value="Unassembled WGS sequence"/>
</dbReference>
<keyword evidence="3" id="KW-0732">Signal</keyword>
<dbReference type="EMBL" id="VSRR010000486">
    <property type="protein sequence ID" value="MPC16208.1"/>
    <property type="molecule type" value="Genomic_DNA"/>
</dbReference>
<protein>
    <submittedName>
        <fullName evidence="4">Anti-lipopolysaccharide factor</fullName>
    </submittedName>
</protein>
<name>A0A1L1WKA6_PORTR</name>
<evidence type="ECO:0000256" key="3">
    <source>
        <dbReference type="SAM" id="SignalP"/>
    </source>
</evidence>
<dbReference type="EMBL" id="KJ081863">
    <property type="protein sequence ID" value="AIY60975.1"/>
    <property type="molecule type" value="mRNA"/>
</dbReference>
<dbReference type="InterPro" id="IPR038539">
    <property type="entry name" value="Anti-LPS_factor/Scygonadin_sf"/>
</dbReference>
<evidence type="ECO:0000256" key="2">
    <source>
        <dbReference type="ARBA" id="ARBA00023022"/>
    </source>
</evidence>
<evidence type="ECO:0000313" key="6">
    <source>
        <dbReference type="Proteomes" id="UP000324222"/>
    </source>
</evidence>
<evidence type="ECO:0000313" key="4">
    <source>
        <dbReference type="EMBL" id="AIY60975.1"/>
    </source>
</evidence>
<evidence type="ECO:0000256" key="1">
    <source>
        <dbReference type="ARBA" id="ARBA00022529"/>
    </source>
</evidence>
<dbReference type="Pfam" id="PF11630">
    <property type="entry name" value="Anti-LPS-SCYG"/>
    <property type="match status" value="1"/>
</dbReference>
<dbReference type="OrthoDB" id="6367024at2759"/>
<dbReference type="InterPro" id="IPR024509">
    <property type="entry name" value="Anti-LPS_factor/Scygonadin"/>
</dbReference>
<gene>
    <name evidence="5" type="primary">ALPS_1</name>
    <name evidence="5" type="ORF">E2C01_009028</name>
</gene>
<sequence length="115" mass="13288">MSRISLLLVLLSIVLVAPSQDYLKEELFNEVKDALFDFGAIEILDRVCNYRVMPRFENWRFYFKGDVWCPGWTFIKGESLTRSRTRVVNKAIADFAQKALAQGLITQEDAQPLLE</sequence>
<organism evidence="4">
    <name type="scientific">Portunus trituberculatus</name>
    <name type="common">Swimming crab</name>
    <name type="synonym">Neptunus trituberculatus</name>
    <dbReference type="NCBI Taxonomy" id="210409"/>
    <lineage>
        <taxon>Eukaryota</taxon>
        <taxon>Metazoa</taxon>
        <taxon>Ecdysozoa</taxon>
        <taxon>Arthropoda</taxon>
        <taxon>Crustacea</taxon>
        <taxon>Multicrustacea</taxon>
        <taxon>Malacostraca</taxon>
        <taxon>Eumalacostraca</taxon>
        <taxon>Eucarida</taxon>
        <taxon>Decapoda</taxon>
        <taxon>Pleocyemata</taxon>
        <taxon>Brachyura</taxon>
        <taxon>Eubrachyura</taxon>
        <taxon>Portunoidea</taxon>
        <taxon>Portunidae</taxon>
        <taxon>Portuninae</taxon>
        <taxon>Portunus</taxon>
    </lineage>
</organism>
<keyword evidence="2" id="KW-0044">Antibiotic</keyword>
<feature type="chain" id="PRO_5036022632" evidence="3">
    <location>
        <begin position="20"/>
        <end position="115"/>
    </location>
</feature>
<evidence type="ECO:0000313" key="5">
    <source>
        <dbReference type="EMBL" id="MPC16208.1"/>
    </source>
</evidence>